<comment type="caution">
    <text evidence="7">The sequence shown here is derived from an EMBL/GenBank/DDBJ whole genome shotgun (WGS) entry which is preliminary data.</text>
</comment>
<dbReference type="SUPFAM" id="SSF52540">
    <property type="entry name" value="P-loop containing nucleoside triphosphate hydrolases"/>
    <property type="match status" value="1"/>
</dbReference>
<keyword evidence="2" id="KW-0067">ATP-binding</keyword>
<accession>A0A372LID9</accession>
<evidence type="ECO:0000313" key="8">
    <source>
        <dbReference type="Proteomes" id="UP000262939"/>
    </source>
</evidence>
<dbReference type="SMART" id="SM00382">
    <property type="entry name" value="AAA"/>
    <property type="match status" value="1"/>
</dbReference>
<dbReference type="OrthoDB" id="9771372at2"/>
<dbReference type="InterPro" id="IPR003593">
    <property type="entry name" value="AAA+_ATPase"/>
</dbReference>
<dbReference type="PROSITE" id="PS50045">
    <property type="entry name" value="SIGMA54_INTERACT_4"/>
    <property type="match status" value="1"/>
</dbReference>
<evidence type="ECO:0000256" key="3">
    <source>
        <dbReference type="ARBA" id="ARBA00023015"/>
    </source>
</evidence>
<sequence length="420" mass="47099">METFHLGRAFKILDLEGLRWEGRPIMESEDIQGMLLLLRKANKANNRNTQHKPRFGLMDIRGTSRAITLIKEKVQRIAPTELSVLIRGESGTGKELFAGAIHSESFRREGPFVAVNCAALPENLIESELFGYEDGAFTGARKGGKPGKFEQANDGTLFLDEIGEMPLSLQAKLLRALQFKEIERVGGTKPVSVDIRLIAATNKPLEQMIEEGTFREDLYYRLNVIPLDIPPLRERIEDVTVLLELFTKRVKFNKGTGAIRWSAEALNAIYKYHWPGNIRELENAVEYAVSMNVSDRIEISCLPERIIRSVQSASQSQAATLNTRTFNSKTPMVKQPTLHSSNSDITPLNGETKKTRDESPPTANSISQEEIEAILDALAQYGTTTKGKEMAARTLGISRATMYRRLKIINSLGYFKEEIK</sequence>
<dbReference type="Gene3D" id="1.10.10.60">
    <property type="entry name" value="Homeodomain-like"/>
    <property type="match status" value="1"/>
</dbReference>
<dbReference type="EMBL" id="QVTD01000003">
    <property type="protein sequence ID" value="RFU66041.1"/>
    <property type="molecule type" value="Genomic_DNA"/>
</dbReference>
<dbReference type="GO" id="GO:0006355">
    <property type="term" value="P:regulation of DNA-templated transcription"/>
    <property type="evidence" value="ECO:0007669"/>
    <property type="project" value="InterPro"/>
</dbReference>
<evidence type="ECO:0000256" key="2">
    <source>
        <dbReference type="ARBA" id="ARBA00022840"/>
    </source>
</evidence>
<keyword evidence="1" id="KW-0547">Nucleotide-binding</keyword>
<keyword evidence="3" id="KW-0805">Transcription regulation</keyword>
<evidence type="ECO:0000313" key="7">
    <source>
        <dbReference type="EMBL" id="RFU66041.1"/>
    </source>
</evidence>
<evidence type="ECO:0000256" key="5">
    <source>
        <dbReference type="SAM" id="MobiDB-lite"/>
    </source>
</evidence>
<dbReference type="InterPro" id="IPR025662">
    <property type="entry name" value="Sigma_54_int_dom_ATP-bd_1"/>
</dbReference>
<dbReference type="Pfam" id="PF00158">
    <property type="entry name" value="Sigma54_activat"/>
    <property type="match status" value="1"/>
</dbReference>
<dbReference type="InterPro" id="IPR002078">
    <property type="entry name" value="Sigma_54_int"/>
</dbReference>
<dbReference type="PROSITE" id="PS00675">
    <property type="entry name" value="SIGMA54_INTERACT_1"/>
    <property type="match status" value="1"/>
</dbReference>
<keyword evidence="4" id="KW-0804">Transcription</keyword>
<reference evidence="7 8" key="1">
    <citation type="submission" date="2018-08" db="EMBL/GenBank/DDBJ databases">
        <title>Bacillus chawlae sp. nov., Bacillus glennii sp. nov., and Bacillus saganii sp. nov. Isolated from the Vehicle Assembly Building at Kennedy Space Center where the Viking Spacecraft were Assembled.</title>
        <authorList>
            <person name="Seuylemezian A."/>
            <person name="Vaishampayan P."/>
        </authorList>
    </citation>
    <scope>NUCLEOTIDE SEQUENCE [LARGE SCALE GENOMIC DNA]</scope>
    <source>
        <strain evidence="7 8">V44-8</strain>
    </source>
</reference>
<dbReference type="InterPro" id="IPR009057">
    <property type="entry name" value="Homeodomain-like_sf"/>
</dbReference>
<proteinExistence type="predicted"/>
<dbReference type="PANTHER" id="PTHR32071">
    <property type="entry name" value="TRANSCRIPTIONAL REGULATORY PROTEIN"/>
    <property type="match status" value="1"/>
</dbReference>
<evidence type="ECO:0000256" key="1">
    <source>
        <dbReference type="ARBA" id="ARBA00022741"/>
    </source>
</evidence>
<keyword evidence="8" id="KW-1185">Reference proteome</keyword>
<dbReference type="CDD" id="cd00009">
    <property type="entry name" value="AAA"/>
    <property type="match status" value="1"/>
</dbReference>
<dbReference type="AlphaFoldDB" id="A0A372LID9"/>
<dbReference type="PROSITE" id="PS00688">
    <property type="entry name" value="SIGMA54_INTERACT_3"/>
    <property type="match status" value="1"/>
</dbReference>
<dbReference type="Gene3D" id="3.40.50.300">
    <property type="entry name" value="P-loop containing nucleotide triphosphate hydrolases"/>
    <property type="match status" value="1"/>
</dbReference>
<dbReference type="InterPro" id="IPR058031">
    <property type="entry name" value="AAA_lid_NorR"/>
</dbReference>
<dbReference type="GO" id="GO:0005524">
    <property type="term" value="F:ATP binding"/>
    <property type="evidence" value="ECO:0007669"/>
    <property type="project" value="UniProtKB-KW"/>
</dbReference>
<dbReference type="FunFam" id="3.40.50.300:FF:000006">
    <property type="entry name" value="DNA-binding transcriptional regulator NtrC"/>
    <property type="match status" value="1"/>
</dbReference>
<dbReference type="SUPFAM" id="SSF46689">
    <property type="entry name" value="Homeodomain-like"/>
    <property type="match status" value="1"/>
</dbReference>
<feature type="domain" description="Sigma-54 factor interaction" evidence="6">
    <location>
        <begin position="60"/>
        <end position="290"/>
    </location>
</feature>
<dbReference type="InterPro" id="IPR027417">
    <property type="entry name" value="P-loop_NTPase"/>
</dbReference>
<name>A0A372LID9_9BACI</name>
<feature type="region of interest" description="Disordered" evidence="5">
    <location>
        <begin position="331"/>
        <end position="365"/>
    </location>
</feature>
<dbReference type="Pfam" id="PF25601">
    <property type="entry name" value="AAA_lid_14"/>
    <property type="match status" value="1"/>
</dbReference>
<organism evidence="7 8">
    <name type="scientific">Peribacillus glennii</name>
    <dbReference type="NCBI Taxonomy" id="2303991"/>
    <lineage>
        <taxon>Bacteria</taxon>
        <taxon>Bacillati</taxon>
        <taxon>Bacillota</taxon>
        <taxon>Bacilli</taxon>
        <taxon>Bacillales</taxon>
        <taxon>Bacillaceae</taxon>
        <taxon>Peribacillus</taxon>
    </lineage>
</organism>
<dbReference type="InterPro" id="IPR025944">
    <property type="entry name" value="Sigma_54_int_dom_CS"/>
</dbReference>
<dbReference type="PANTHER" id="PTHR32071:SF57">
    <property type="entry name" value="C4-DICARBOXYLATE TRANSPORT TRANSCRIPTIONAL REGULATORY PROTEIN DCTD"/>
    <property type="match status" value="1"/>
</dbReference>
<dbReference type="Gene3D" id="1.10.8.60">
    <property type="match status" value="1"/>
</dbReference>
<evidence type="ECO:0000256" key="4">
    <source>
        <dbReference type="ARBA" id="ARBA00023163"/>
    </source>
</evidence>
<dbReference type="Proteomes" id="UP000262939">
    <property type="component" value="Unassembled WGS sequence"/>
</dbReference>
<evidence type="ECO:0000259" key="6">
    <source>
        <dbReference type="PROSITE" id="PS50045"/>
    </source>
</evidence>
<feature type="compositionally biased region" description="Polar residues" evidence="5">
    <location>
        <begin position="337"/>
        <end position="346"/>
    </location>
</feature>
<protein>
    <submittedName>
        <fullName evidence="7">Sigma-54-dependent Fis family transcriptional regulator</fullName>
    </submittedName>
</protein>
<gene>
    <name evidence="7" type="ORF">D0466_04425</name>
</gene>